<dbReference type="HOGENOM" id="CLU_052539_0_0_1"/>
<feature type="compositionally biased region" description="Polar residues" evidence="5">
    <location>
        <begin position="275"/>
        <end position="284"/>
    </location>
</feature>
<feature type="domain" description="RPA43 OB" evidence="6">
    <location>
        <begin position="141"/>
        <end position="262"/>
    </location>
</feature>
<dbReference type="GO" id="GO:0006362">
    <property type="term" value="P:transcription elongation by RNA polymerase I"/>
    <property type="evidence" value="ECO:0007669"/>
    <property type="project" value="TreeGrafter"/>
</dbReference>
<dbReference type="PANTHER" id="PTHR12709:SF5">
    <property type="entry name" value="DNA-DIRECTED RNA POLYMERASE I SUBUNIT RPA43"/>
    <property type="match status" value="1"/>
</dbReference>
<dbReference type="InterPro" id="IPR041901">
    <property type="entry name" value="RNAP_I_Rpa43_N"/>
</dbReference>
<dbReference type="Gene3D" id="2.40.50.1060">
    <property type="match status" value="1"/>
</dbReference>
<dbReference type="InParanoid" id="A0A067PZU0"/>
<evidence type="ECO:0000313" key="7">
    <source>
        <dbReference type="EMBL" id="KDQ55861.1"/>
    </source>
</evidence>
<feature type="compositionally biased region" description="Acidic residues" evidence="5">
    <location>
        <begin position="294"/>
        <end position="312"/>
    </location>
</feature>
<organism evidence="7 8">
    <name type="scientific">Jaapia argillacea MUCL 33604</name>
    <dbReference type="NCBI Taxonomy" id="933084"/>
    <lineage>
        <taxon>Eukaryota</taxon>
        <taxon>Fungi</taxon>
        <taxon>Dikarya</taxon>
        <taxon>Basidiomycota</taxon>
        <taxon>Agaricomycotina</taxon>
        <taxon>Agaricomycetes</taxon>
        <taxon>Agaricomycetidae</taxon>
        <taxon>Jaapiales</taxon>
        <taxon>Jaapiaceae</taxon>
        <taxon>Jaapia</taxon>
    </lineage>
</organism>
<protein>
    <recommendedName>
        <fullName evidence="6">RPA43 OB domain-containing protein</fullName>
    </recommendedName>
</protein>
<dbReference type="Pfam" id="PF17875">
    <property type="entry name" value="RPA43_OB"/>
    <property type="match status" value="1"/>
</dbReference>
<dbReference type="AlphaFoldDB" id="A0A067PZU0"/>
<feature type="compositionally biased region" description="Basic and acidic residues" evidence="5">
    <location>
        <begin position="22"/>
        <end position="43"/>
    </location>
</feature>
<evidence type="ECO:0000256" key="5">
    <source>
        <dbReference type="SAM" id="MobiDB-lite"/>
    </source>
</evidence>
<dbReference type="Proteomes" id="UP000027265">
    <property type="component" value="Unassembled WGS sequence"/>
</dbReference>
<dbReference type="OrthoDB" id="10250504at2759"/>
<dbReference type="CDD" id="cd04328">
    <property type="entry name" value="RNAP_I_Rpa43_N"/>
    <property type="match status" value="1"/>
</dbReference>
<feature type="region of interest" description="Disordered" evidence="5">
    <location>
        <begin position="269"/>
        <end position="375"/>
    </location>
</feature>
<dbReference type="GO" id="GO:0005736">
    <property type="term" value="C:RNA polymerase I complex"/>
    <property type="evidence" value="ECO:0007669"/>
    <property type="project" value="TreeGrafter"/>
</dbReference>
<feature type="compositionally biased region" description="Basic residues" evidence="5">
    <location>
        <begin position="365"/>
        <end position="375"/>
    </location>
</feature>
<keyword evidence="2" id="KW-0240">DNA-directed RNA polymerase</keyword>
<evidence type="ECO:0000313" key="8">
    <source>
        <dbReference type="Proteomes" id="UP000027265"/>
    </source>
</evidence>
<comment type="subcellular location">
    <subcellularLocation>
        <location evidence="1">Nucleus</location>
    </subcellularLocation>
</comment>
<evidence type="ECO:0000256" key="1">
    <source>
        <dbReference type="ARBA" id="ARBA00004123"/>
    </source>
</evidence>
<evidence type="ECO:0000259" key="6">
    <source>
        <dbReference type="Pfam" id="PF17875"/>
    </source>
</evidence>
<feature type="region of interest" description="Disordered" evidence="5">
    <location>
        <begin position="1"/>
        <end position="60"/>
    </location>
</feature>
<name>A0A067PZU0_9AGAM</name>
<dbReference type="InterPro" id="IPR045113">
    <property type="entry name" value="Rpb7-like"/>
</dbReference>
<feature type="compositionally biased region" description="Basic and acidic residues" evidence="5">
    <location>
        <begin position="329"/>
        <end position="344"/>
    </location>
</feature>
<evidence type="ECO:0000256" key="4">
    <source>
        <dbReference type="ARBA" id="ARBA00023242"/>
    </source>
</evidence>
<sequence>MSLHTTETTGKKRKKTQVVEPEEVRTAKKPRQHAEDPSIAKKEKKDKKKKKTKGKSKEVADSEFRVTRATLVVSLSPVFASNPRAGVEEMLDSMIMRYIPSLQGVVLAHSNLQFLEANATIKGDCPFAISRIAFDATVWSPYVGQKLTGRVNLCSPDHVSLLIHRTFNVSIPRHHIPTDHWEFEYGPAENDPEFGPHAVPEGEDQNMSDAHDDPPNEHEMDGGGRWVHKITGDKMGGVLGDLEFTVIGLTVANQMLSLLGSIQPDPFSPLHVPENIQTSQPSREASSEPVPPVIDDEDHEMVNDDSDDDEEDTFGRLGRMGDEAAAQEAARRAAVEKQAEEEAKKAKKKKRKAEKVEGEEETVKKGKKAKRKKAE</sequence>
<feature type="region of interest" description="Disordered" evidence="5">
    <location>
        <begin position="187"/>
        <end position="224"/>
    </location>
</feature>
<dbReference type="EMBL" id="KL197724">
    <property type="protein sequence ID" value="KDQ55861.1"/>
    <property type="molecule type" value="Genomic_DNA"/>
</dbReference>
<dbReference type="GO" id="GO:0006352">
    <property type="term" value="P:DNA-templated transcription initiation"/>
    <property type="evidence" value="ECO:0007669"/>
    <property type="project" value="InterPro"/>
</dbReference>
<dbReference type="InterPro" id="IPR041178">
    <property type="entry name" value="RPA43_OB"/>
</dbReference>
<keyword evidence="3" id="KW-0804">Transcription</keyword>
<evidence type="ECO:0000256" key="2">
    <source>
        <dbReference type="ARBA" id="ARBA00022478"/>
    </source>
</evidence>
<dbReference type="Gene3D" id="3.30.1490.120">
    <property type="entry name" value="RNA polymerase Rpb7-like, N-terminal domain"/>
    <property type="match status" value="1"/>
</dbReference>
<accession>A0A067PZU0</accession>
<dbReference type="InterPro" id="IPR036898">
    <property type="entry name" value="RNA_pol_Rpb7-like_N_sf"/>
</dbReference>
<dbReference type="PANTHER" id="PTHR12709">
    <property type="entry name" value="DNA-DIRECTED RNA POLYMERASE II, III"/>
    <property type="match status" value="1"/>
</dbReference>
<gene>
    <name evidence="7" type="ORF">JAAARDRAFT_133675</name>
</gene>
<proteinExistence type="predicted"/>
<keyword evidence="4" id="KW-0539">Nucleus</keyword>
<dbReference type="STRING" id="933084.A0A067PZU0"/>
<keyword evidence="8" id="KW-1185">Reference proteome</keyword>
<feature type="compositionally biased region" description="Basic and acidic residues" evidence="5">
    <location>
        <begin position="209"/>
        <end position="222"/>
    </location>
</feature>
<reference evidence="8" key="1">
    <citation type="journal article" date="2014" name="Proc. Natl. Acad. Sci. U.S.A.">
        <title>Extensive sampling of basidiomycete genomes demonstrates inadequacy of the white-rot/brown-rot paradigm for wood decay fungi.</title>
        <authorList>
            <person name="Riley R."/>
            <person name="Salamov A.A."/>
            <person name="Brown D.W."/>
            <person name="Nagy L.G."/>
            <person name="Floudas D."/>
            <person name="Held B.W."/>
            <person name="Levasseur A."/>
            <person name="Lombard V."/>
            <person name="Morin E."/>
            <person name="Otillar R."/>
            <person name="Lindquist E.A."/>
            <person name="Sun H."/>
            <person name="LaButti K.M."/>
            <person name="Schmutz J."/>
            <person name="Jabbour D."/>
            <person name="Luo H."/>
            <person name="Baker S.E."/>
            <person name="Pisabarro A.G."/>
            <person name="Walton J.D."/>
            <person name="Blanchette R.A."/>
            <person name="Henrissat B."/>
            <person name="Martin F."/>
            <person name="Cullen D."/>
            <person name="Hibbett D.S."/>
            <person name="Grigoriev I.V."/>
        </authorList>
    </citation>
    <scope>NUCLEOTIDE SEQUENCE [LARGE SCALE GENOMIC DNA]</scope>
    <source>
        <strain evidence="8">MUCL 33604</strain>
    </source>
</reference>
<feature type="compositionally biased region" description="Basic residues" evidence="5">
    <location>
        <begin position="44"/>
        <end position="54"/>
    </location>
</feature>
<evidence type="ECO:0000256" key="3">
    <source>
        <dbReference type="ARBA" id="ARBA00023163"/>
    </source>
</evidence>